<sequence length="73" mass="8350">MTLHRRKHRSLQGAIINKAIFAKEKESVWNKVVILPQSISSSHNPLRILTKNYLDHMPTLMDTNTNAVDNAQL</sequence>
<accession>A0A835L104</accession>
<gene>
    <name evidence="1" type="ORF">HW555_010993</name>
</gene>
<proteinExistence type="predicted"/>
<dbReference type="AlphaFoldDB" id="A0A835L104"/>
<name>A0A835L104_SPOEX</name>
<dbReference type="Proteomes" id="UP000648187">
    <property type="component" value="Unassembled WGS sequence"/>
</dbReference>
<evidence type="ECO:0000313" key="2">
    <source>
        <dbReference type="Proteomes" id="UP000648187"/>
    </source>
</evidence>
<organism evidence="1 2">
    <name type="scientific">Spodoptera exigua</name>
    <name type="common">Beet armyworm</name>
    <name type="synonym">Noctua fulgens</name>
    <dbReference type="NCBI Taxonomy" id="7107"/>
    <lineage>
        <taxon>Eukaryota</taxon>
        <taxon>Metazoa</taxon>
        <taxon>Ecdysozoa</taxon>
        <taxon>Arthropoda</taxon>
        <taxon>Hexapoda</taxon>
        <taxon>Insecta</taxon>
        <taxon>Pterygota</taxon>
        <taxon>Neoptera</taxon>
        <taxon>Endopterygota</taxon>
        <taxon>Lepidoptera</taxon>
        <taxon>Glossata</taxon>
        <taxon>Ditrysia</taxon>
        <taxon>Noctuoidea</taxon>
        <taxon>Noctuidae</taxon>
        <taxon>Amphipyrinae</taxon>
        <taxon>Spodoptera</taxon>
    </lineage>
</organism>
<reference evidence="1" key="1">
    <citation type="submission" date="2020-08" db="EMBL/GenBank/DDBJ databases">
        <title>Spodoptera exigua strain:BAW_Kor-Di-RS1 Genome sequencing and assembly.</title>
        <authorList>
            <person name="Kim J."/>
            <person name="Nam H.Y."/>
            <person name="Kwon M."/>
            <person name="Choi J.H."/>
            <person name="Cho S.R."/>
            <person name="Kim G.-H."/>
        </authorList>
    </citation>
    <scope>NUCLEOTIDE SEQUENCE</scope>
    <source>
        <strain evidence="1">BAW_Kor-Di-RS1</strain>
        <tissue evidence="1">Whole-body</tissue>
    </source>
</reference>
<keyword evidence="2" id="KW-1185">Reference proteome</keyword>
<evidence type="ECO:0000313" key="1">
    <source>
        <dbReference type="EMBL" id="KAF9409703.1"/>
    </source>
</evidence>
<comment type="caution">
    <text evidence="1">The sequence shown here is derived from an EMBL/GenBank/DDBJ whole genome shotgun (WGS) entry which is preliminary data.</text>
</comment>
<protein>
    <submittedName>
        <fullName evidence="1">Uncharacterized protein</fullName>
    </submittedName>
</protein>
<dbReference type="EMBL" id="JACKWZ010000302">
    <property type="protein sequence ID" value="KAF9409703.1"/>
    <property type="molecule type" value="Genomic_DNA"/>
</dbReference>